<keyword evidence="7 15" id="KW-0479">Metal-binding</keyword>
<evidence type="ECO:0000256" key="10">
    <source>
        <dbReference type="ARBA" id="ARBA00022842"/>
    </source>
</evidence>
<evidence type="ECO:0000256" key="2">
    <source>
        <dbReference type="ARBA" id="ARBA00006024"/>
    </source>
</evidence>
<keyword evidence="14 15" id="KW-0472">Membrane</keyword>
<dbReference type="CDD" id="cd00371">
    <property type="entry name" value="HMA"/>
    <property type="match status" value="1"/>
</dbReference>
<dbReference type="InterPro" id="IPR023298">
    <property type="entry name" value="ATPase_P-typ_TM_dom_sf"/>
</dbReference>
<dbReference type="PROSITE" id="PS50846">
    <property type="entry name" value="HMA_2"/>
    <property type="match status" value="1"/>
</dbReference>
<dbReference type="Proteomes" id="UP000199477">
    <property type="component" value="Unassembled WGS sequence"/>
</dbReference>
<dbReference type="PROSITE" id="PS00154">
    <property type="entry name" value="ATPASE_E1_E2"/>
    <property type="match status" value="1"/>
</dbReference>
<dbReference type="GO" id="GO:0005507">
    <property type="term" value="F:copper ion binding"/>
    <property type="evidence" value="ECO:0007669"/>
    <property type="project" value="TreeGrafter"/>
</dbReference>
<feature type="transmembrane region" description="Helical" evidence="15">
    <location>
        <begin position="239"/>
        <end position="261"/>
    </location>
</feature>
<evidence type="ECO:0000313" key="17">
    <source>
        <dbReference type="EMBL" id="SFE01648.1"/>
    </source>
</evidence>
<dbReference type="GO" id="GO:0005524">
    <property type="term" value="F:ATP binding"/>
    <property type="evidence" value="ECO:0007669"/>
    <property type="project" value="UniProtKB-UniRule"/>
</dbReference>
<feature type="transmembrane region" description="Helical" evidence="15">
    <location>
        <begin position="174"/>
        <end position="194"/>
    </location>
</feature>
<gene>
    <name evidence="17" type="ORF">SAMN02799615_00101</name>
</gene>
<dbReference type="GO" id="GO:0005886">
    <property type="term" value="C:plasma membrane"/>
    <property type="evidence" value="ECO:0007669"/>
    <property type="project" value="UniProtKB-SubCell"/>
</dbReference>
<evidence type="ECO:0000313" key="18">
    <source>
        <dbReference type="Proteomes" id="UP000199477"/>
    </source>
</evidence>
<dbReference type="Pfam" id="PF00403">
    <property type="entry name" value="HMA"/>
    <property type="match status" value="1"/>
</dbReference>
<keyword evidence="9 15" id="KW-0067">ATP-binding</keyword>
<evidence type="ECO:0000256" key="13">
    <source>
        <dbReference type="ARBA" id="ARBA00023065"/>
    </source>
</evidence>
<keyword evidence="12 15" id="KW-1133">Transmembrane helix</keyword>
<dbReference type="SUPFAM" id="SSF56784">
    <property type="entry name" value="HAD-like"/>
    <property type="match status" value="1"/>
</dbReference>
<evidence type="ECO:0000256" key="15">
    <source>
        <dbReference type="RuleBase" id="RU362081"/>
    </source>
</evidence>
<dbReference type="InterPro" id="IPR027256">
    <property type="entry name" value="P-typ_ATPase_IB"/>
</dbReference>
<dbReference type="InterPro" id="IPR021993">
    <property type="entry name" value="ATPase-cat-bd"/>
</dbReference>
<keyword evidence="6 15" id="KW-0812">Transmembrane</keyword>
<evidence type="ECO:0000256" key="14">
    <source>
        <dbReference type="ARBA" id="ARBA00023136"/>
    </source>
</evidence>
<dbReference type="Gene3D" id="3.40.1110.10">
    <property type="entry name" value="Calcium-transporting ATPase, cytoplasmic domain N"/>
    <property type="match status" value="1"/>
</dbReference>
<dbReference type="NCBIfam" id="TIGR01525">
    <property type="entry name" value="ATPase-IB_hvy"/>
    <property type="match status" value="1"/>
</dbReference>
<proteinExistence type="inferred from homology"/>
<dbReference type="NCBIfam" id="TIGR01511">
    <property type="entry name" value="ATPase-IB1_Cu"/>
    <property type="match status" value="1"/>
</dbReference>
<keyword evidence="10" id="KW-0460">Magnesium</keyword>
<dbReference type="InterPro" id="IPR023214">
    <property type="entry name" value="HAD_sf"/>
</dbReference>
<dbReference type="STRING" id="500610.SAMN02799615_00101"/>
<keyword evidence="5" id="KW-0597">Phosphoprotein</keyword>
<reference evidence="18" key="1">
    <citation type="submission" date="2016-10" db="EMBL/GenBank/DDBJ databases">
        <authorList>
            <person name="Varghese N."/>
            <person name="Submissions S."/>
        </authorList>
    </citation>
    <scope>NUCLEOTIDE SEQUENCE [LARGE SCALE GENOMIC DNA]</scope>
    <source>
        <strain evidence="18">UNC178MFTsu3.1</strain>
    </source>
</reference>
<accession>A0A1I1X4V1</accession>
<dbReference type="RefSeq" id="WP_177218760.1">
    <property type="nucleotide sequence ID" value="NZ_FONH01000001.1"/>
</dbReference>
<dbReference type="InterPro" id="IPR023299">
    <property type="entry name" value="ATPase_P-typ_cyto_dom_N"/>
</dbReference>
<dbReference type="Gene3D" id="2.70.150.10">
    <property type="entry name" value="Calcium-transporting ATPase, cytoplasmic transduction domain A"/>
    <property type="match status" value="1"/>
</dbReference>
<feature type="transmembrane region" description="Helical" evidence="15">
    <location>
        <begin position="420"/>
        <end position="442"/>
    </location>
</feature>
<dbReference type="InterPro" id="IPR036163">
    <property type="entry name" value="HMA_dom_sf"/>
</dbReference>
<dbReference type="Pfam" id="PF12156">
    <property type="entry name" value="ATPase-cat_bd"/>
    <property type="match status" value="1"/>
</dbReference>
<evidence type="ECO:0000256" key="4">
    <source>
        <dbReference type="ARBA" id="ARBA00022475"/>
    </source>
</evidence>
<evidence type="ECO:0000259" key="16">
    <source>
        <dbReference type="PROSITE" id="PS50846"/>
    </source>
</evidence>
<name>A0A1I1X4V1_9GAMM</name>
<dbReference type="SUPFAM" id="SSF81653">
    <property type="entry name" value="Calcium ATPase, transduction domain A"/>
    <property type="match status" value="1"/>
</dbReference>
<evidence type="ECO:0000256" key="7">
    <source>
        <dbReference type="ARBA" id="ARBA00022723"/>
    </source>
</evidence>
<evidence type="ECO:0000256" key="5">
    <source>
        <dbReference type="ARBA" id="ARBA00022553"/>
    </source>
</evidence>
<dbReference type="InterPro" id="IPR008250">
    <property type="entry name" value="ATPase_P-typ_transduc_dom_A_sf"/>
</dbReference>
<dbReference type="NCBIfam" id="TIGR01512">
    <property type="entry name" value="ATPase-IB2_Cd"/>
    <property type="match status" value="1"/>
</dbReference>
<keyword evidence="4 15" id="KW-1003">Cell membrane</keyword>
<feature type="transmembrane region" description="Helical" evidence="15">
    <location>
        <begin position="206"/>
        <end position="227"/>
    </location>
</feature>
<dbReference type="InterPro" id="IPR018303">
    <property type="entry name" value="ATPase_P-typ_P_site"/>
</dbReference>
<dbReference type="GO" id="GO:0016887">
    <property type="term" value="F:ATP hydrolysis activity"/>
    <property type="evidence" value="ECO:0007669"/>
    <property type="project" value="InterPro"/>
</dbReference>
<dbReference type="InterPro" id="IPR059000">
    <property type="entry name" value="ATPase_P-type_domA"/>
</dbReference>
<dbReference type="EMBL" id="FONH01000001">
    <property type="protein sequence ID" value="SFE01648.1"/>
    <property type="molecule type" value="Genomic_DNA"/>
</dbReference>
<organism evidence="17 18">
    <name type="scientific">Dyella marensis</name>
    <dbReference type="NCBI Taxonomy" id="500610"/>
    <lineage>
        <taxon>Bacteria</taxon>
        <taxon>Pseudomonadati</taxon>
        <taxon>Pseudomonadota</taxon>
        <taxon>Gammaproteobacteria</taxon>
        <taxon>Lysobacterales</taxon>
        <taxon>Rhodanobacteraceae</taxon>
        <taxon>Dyella</taxon>
    </lineage>
</organism>
<keyword evidence="3" id="KW-0813">Transport</keyword>
<keyword evidence="11" id="KW-1278">Translocase</keyword>
<dbReference type="GO" id="GO:0043682">
    <property type="term" value="F:P-type divalent copper transporter activity"/>
    <property type="evidence" value="ECO:0007669"/>
    <property type="project" value="TreeGrafter"/>
</dbReference>
<dbReference type="SUPFAM" id="SSF55008">
    <property type="entry name" value="HMA, heavy metal-associated domain"/>
    <property type="match status" value="1"/>
</dbReference>
<dbReference type="GO" id="GO:0055070">
    <property type="term" value="P:copper ion homeostasis"/>
    <property type="evidence" value="ECO:0007669"/>
    <property type="project" value="TreeGrafter"/>
</dbReference>
<evidence type="ECO:0000256" key="8">
    <source>
        <dbReference type="ARBA" id="ARBA00022741"/>
    </source>
</evidence>
<evidence type="ECO:0000256" key="1">
    <source>
        <dbReference type="ARBA" id="ARBA00004651"/>
    </source>
</evidence>
<keyword evidence="8 15" id="KW-0547">Nucleotide-binding</keyword>
<comment type="subcellular location">
    <subcellularLocation>
        <location evidence="1">Cell membrane</location>
        <topology evidence="1">Multi-pass membrane protein</topology>
    </subcellularLocation>
</comment>
<dbReference type="SUPFAM" id="SSF81665">
    <property type="entry name" value="Calcium ATPase, transmembrane domain M"/>
    <property type="match status" value="1"/>
</dbReference>
<keyword evidence="18" id="KW-1185">Reference proteome</keyword>
<dbReference type="Gene3D" id="3.30.70.100">
    <property type="match status" value="1"/>
</dbReference>
<dbReference type="Gene3D" id="3.40.50.1000">
    <property type="entry name" value="HAD superfamily/HAD-like"/>
    <property type="match status" value="1"/>
</dbReference>
<evidence type="ECO:0000256" key="11">
    <source>
        <dbReference type="ARBA" id="ARBA00022967"/>
    </source>
</evidence>
<dbReference type="PANTHER" id="PTHR43520">
    <property type="entry name" value="ATP7, ISOFORM B"/>
    <property type="match status" value="1"/>
</dbReference>
<dbReference type="Pfam" id="PF00702">
    <property type="entry name" value="Hydrolase"/>
    <property type="match status" value="1"/>
</dbReference>
<evidence type="ECO:0000256" key="6">
    <source>
        <dbReference type="ARBA" id="ARBA00022692"/>
    </source>
</evidence>
<protein>
    <submittedName>
        <fullName evidence="17">Cu2+-exporting ATPase</fullName>
    </submittedName>
</protein>
<dbReference type="PRINTS" id="PR00119">
    <property type="entry name" value="CATATPASE"/>
</dbReference>
<dbReference type="CDD" id="cd02079">
    <property type="entry name" value="P-type_ATPase_HM"/>
    <property type="match status" value="1"/>
</dbReference>
<feature type="domain" description="HMA" evidence="16">
    <location>
        <begin position="86"/>
        <end position="152"/>
    </location>
</feature>
<feature type="transmembrane region" description="Helical" evidence="15">
    <location>
        <begin position="448"/>
        <end position="471"/>
    </location>
</feature>
<evidence type="ECO:0000256" key="12">
    <source>
        <dbReference type="ARBA" id="ARBA00022989"/>
    </source>
</evidence>
<dbReference type="InterPro" id="IPR036412">
    <property type="entry name" value="HAD-like_sf"/>
</dbReference>
<dbReference type="NCBIfam" id="TIGR01494">
    <property type="entry name" value="ATPase_P-type"/>
    <property type="match status" value="1"/>
</dbReference>
<comment type="similarity">
    <text evidence="2 15">Belongs to the cation transport ATPase (P-type) (TC 3.A.3) family. Type IB subfamily.</text>
</comment>
<feature type="transmembrane region" description="Helical" evidence="15">
    <location>
        <begin position="267"/>
        <end position="285"/>
    </location>
</feature>
<dbReference type="InterPro" id="IPR006121">
    <property type="entry name" value="HMA_dom"/>
</dbReference>
<dbReference type="AlphaFoldDB" id="A0A1I1X4V1"/>
<dbReference type="PANTHER" id="PTHR43520:SF5">
    <property type="entry name" value="CATION-TRANSPORTING P-TYPE ATPASE-RELATED"/>
    <property type="match status" value="1"/>
</dbReference>
<dbReference type="InterPro" id="IPR001757">
    <property type="entry name" value="P_typ_ATPase"/>
</dbReference>
<feature type="transmembrane region" description="Helical" evidence="15">
    <location>
        <begin position="741"/>
        <end position="757"/>
    </location>
</feature>
<dbReference type="Pfam" id="PF00122">
    <property type="entry name" value="E1-E2_ATPase"/>
    <property type="match status" value="1"/>
</dbReference>
<evidence type="ECO:0000256" key="3">
    <source>
        <dbReference type="ARBA" id="ARBA00022448"/>
    </source>
</evidence>
<evidence type="ECO:0000256" key="9">
    <source>
        <dbReference type="ARBA" id="ARBA00022840"/>
    </source>
</evidence>
<keyword evidence="13" id="KW-0406">Ion transport</keyword>
<sequence length="802" mass="84511">MSACFHCHEPLPHEPVLARIGGEPCAFCCIGCRAAAEWIEQLGLGDYYRLRSAPARKAEQSTEASATWSCPELDRHVVRPLDGARSEVCLLIEGVRCAACVWLIERSLGTLPGVAQVQVNAAAARCRVVWDPARTPLPALLDNLARTGYRALPLDARALDDARRRETRDALKRLAVAGFGSMQAMMYGVALYVGAFQDMDASTRELLRWIGFLLATPVVLYAARPFFAGALRNLRARRLGMDVPVALAVSLIYAASLAEALRGGAEVYFDSVSMFVFFLLLGRFLEMRARHRSGDLVDALARLTPMFADRCRADGAFERIGAAELRVGDVVHVAEGGGVPADGVLLDRACHVDEALLTGEAEPVARHPGDSLIAGSVLQDGPVRLRVERVGADTALAGIVALVHRAQAERPRLALAGERAAARFVARVLALTALTALGWSLLDPSRVLTATLAVLVVSCPCAFALAVPAAMTRALAVLAHRGVLVAHADAVEKLAEADHVVFDKTGTLTSPHVQQVGGDAAALPLAAALARASSHPLARAIVDIAAGEDALPAATDVAAHPGMGVEGTVTGRRLRLGRADFALRGTLDAHALADAVVLADRHGVLATFHPRERLRDGAAACVHALQAQGLAVEVLSGDAAHRVGAIAQAIGAGQWHARQTPADKLARLRELRAEGARVIAVGDGINDAPVLAGADIAVAMGNGTPLAQVSSDIVLTGGRLQALPEARRLAQQTLRILGQNHRWSLCYNLCVVPPAALGLMPPWLAAIGMSASSLLVVLNALRIGRAESMPPAEAAALREVHA</sequence>